<dbReference type="CDD" id="cd01949">
    <property type="entry name" value="GGDEF"/>
    <property type="match status" value="1"/>
</dbReference>
<dbReference type="SMART" id="SM00267">
    <property type="entry name" value="GGDEF"/>
    <property type="match status" value="1"/>
</dbReference>
<proteinExistence type="predicted"/>
<accession>A0ABW9KF78</accession>
<dbReference type="Gene3D" id="3.30.70.270">
    <property type="match status" value="1"/>
</dbReference>
<dbReference type="PROSITE" id="PS50887">
    <property type="entry name" value="GGDEF"/>
    <property type="match status" value="1"/>
</dbReference>
<keyword evidence="2" id="KW-0808">Transferase</keyword>
<dbReference type="SMART" id="SM00065">
    <property type="entry name" value="GAF"/>
    <property type="match status" value="1"/>
</dbReference>
<dbReference type="SUPFAM" id="SSF55073">
    <property type="entry name" value="Nucleotide cyclase"/>
    <property type="match status" value="1"/>
</dbReference>
<dbReference type="InterPro" id="IPR029787">
    <property type="entry name" value="Nucleotide_cyclase"/>
</dbReference>
<keyword evidence="3" id="KW-1185">Reference proteome</keyword>
<dbReference type="GO" id="GO:0052621">
    <property type="term" value="F:diguanylate cyclase activity"/>
    <property type="evidence" value="ECO:0007669"/>
    <property type="project" value="UniProtKB-EC"/>
</dbReference>
<organism evidence="2 3">
    <name type="scientific">Terriglobus aquaticus</name>
    <dbReference type="NCBI Taxonomy" id="940139"/>
    <lineage>
        <taxon>Bacteria</taxon>
        <taxon>Pseudomonadati</taxon>
        <taxon>Acidobacteriota</taxon>
        <taxon>Terriglobia</taxon>
        <taxon>Terriglobales</taxon>
        <taxon>Acidobacteriaceae</taxon>
        <taxon>Terriglobus</taxon>
    </lineage>
</organism>
<comment type="caution">
    <text evidence="2">The sequence shown here is derived from an EMBL/GenBank/DDBJ whole genome shotgun (WGS) entry which is preliminary data.</text>
</comment>
<name>A0ABW9KF78_9BACT</name>
<dbReference type="SUPFAM" id="SSF55781">
    <property type="entry name" value="GAF domain-like"/>
    <property type="match status" value="1"/>
</dbReference>
<sequence>MDAKLQDEPGRIAALRRYEVLDTPREAPFERITKLVRAVLNVPISTISLIAEERQWFKSCVGMPGGETTRDESICTHTIQSREPLLVPDTLQDERFRDLPAVQGKPFLRSYAGVPLRTPDGYNIGSLCALDTQPRSFEPSQIEVLKNFAGLVVEELELRRIAQVDSLTEAVTRRGFLLEIEKAISTFRRSGRSAALIVLDVDHFKQVNDTHGHGVGDCVLREVCAALMPMLRREDVMGRLGGEEFGVLLNTTNLDEGQATAERLRAAVEKLRFSATVPFQVTASFGVACLEPGCDEPEVWLARADEALYAAKRGGRNRTCVMQSRPQAVLA</sequence>
<evidence type="ECO:0000313" key="3">
    <source>
        <dbReference type="Proteomes" id="UP001634747"/>
    </source>
</evidence>
<evidence type="ECO:0000259" key="1">
    <source>
        <dbReference type="PROSITE" id="PS50887"/>
    </source>
</evidence>
<dbReference type="Pfam" id="PF00990">
    <property type="entry name" value="GGDEF"/>
    <property type="match status" value="1"/>
</dbReference>
<dbReference type="InterPro" id="IPR029016">
    <property type="entry name" value="GAF-like_dom_sf"/>
</dbReference>
<dbReference type="InterPro" id="IPR043128">
    <property type="entry name" value="Rev_trsase/Diguanyl_cyclase"/>
</dbReference>
<dbReference type="EMBL" id="JBJYXY010000001">
    <property type="protein sequence ID" value="MFN2974296.1"/>
    <property type="molecule type" value="Genomic_DNA"/>
</dbReference>
<keyword evidence="2" id="KW-0548">Nucleotidyltransferase</keyword>
<evidence type="ECO:0000313" key="2">
    <source>
        <dbReference type="EMBL" id="MFN2974296.1"/>
    </source>
</evidence>
<dbReference type="Proteomes" id="UP001634747">
    <property type="component" value="Unassembled WGS sequence"/>
</dbReference>
<dbReference type="Pfam" id="PF01590">
    <property type="entry name" value="GAF"/>
    <property type="match status" value="1"/>
</dbReference>
<gene>
    <name evidence="2" type="ORF">ACK2TP_00830</name>
</gene>
<dbReference type="NCBIfam" id="TIGR00254">
    <property type="entry name" value="GGDEF"/>
    <property type="match status" value="1"/>
</dbReference>
<dbReference type="EC" id="2.7.7.65" evidence="2"/>
<dbReference type="RefSeq" id="WP_263414136.1">
    <property type="nucleotide sequence ID" value="NZ_BAABBH010000001.1"/>
</dbReference>
<dbReference type="Gene3D" id="3.30.450.40">
    <property type="match status" value="1"/>
</dbReference>
<feature type="domain" description="GGDEF" evidence="1">
    <location>
        <begin position="192"/>
        <end position="324"/>
    </location>
</feature>
<dbReference type="InterPro" id="IPR003018">
    <property type="entry name" value="GAF"/>
</dbReference>
<dbReference type="PANTHER" id="PTHR43102">
    <property type="entry name" value="SLR1143 PROTEIN"/>
    <property type="match status" value="1"/>
</dbReference>
<protein>
    <submittedName>
        <fullName evidence="2">Sensor domain-containing diguanylate cyclase</fullName>
        <ecNumber evidence="2">2.7.7.65</ecNumber>
    </submittedName>
</protein>
<dbReference type="PANTHER" id="PTHR43102:SF2">
    <property type="entry name" value="GAF DOMAIN-CONTAINING PROTEIN"/>
    <property type="match status" value="1"/>
</dbReference>
<reference evidence="2 3" key="1">
    <citation type="submission" date="2024-12" db="EMBL/GenBank/DDBJ databases">
        <authorList>
            <person name="Lee Y."/>
        </authorList>
    </citation>
    <scope>NUCLEOTIDE SEQUENCE [LARGE SCALE GENOMIC DNA]</scope>
    <source>
        <strain evidence="2 3">03SUJ4</strain>
    </source>
</reference>
<dbReference type="InterPro" id="IPR000160">
    <property type="entry name" value="GGDEF_dom"/>
</dbReference>